<evidence type="ECO:0000313" key="9">
    <source>
        <dbReference type="EMBL" id="MFC7149443.1"/>
    </source>
</evidence>
<dbReference type="InterPro" id="IPR051313">
    <property type="entry name" value="Bact_iron-sidero_bind"/>
</dbReference>
<evidence type="ECO:0000256" key="5">
    <source>
        <dbReference type="SAM" id="Coils"/>
    </source>
</evidence>
<reference evidence="10" key="1">
    <citation type="journal article" date="2019" name="Int. J. Syst. Evol. Microbiol.">
        <title>The Global Catalogue of Microorganisms (GCM) 10K type strain sequencing project: providing services to taxonomists for standard genome sequencing and annotation.</title>
        <authorList>
            <consortium name="The Broad Institute Genomics Platform"/>
            <consortium name="The Broad Institute Genome Sequencing Center for Infectious Disease"/>
            <person name="Wu L."/>
            <person name="Ma J."/>
        </authorList>
    </citation>
    <scope>NUCLEOTIDE SEQUENCE [LARGE SCALE GENOMIC DNA]</scope>
    <source>
        <strain evidence="10">KCTC 12907</strain>
    </source>
</reference>
<evidence type="ECO:0000256" key="4">
    <source>
        <dbReference type="ARBA" id="ARBA00022729"/>
    </source>
</evidence>
<comment type="subcellular location">
    <subcellularLocation>
        <location evidence="1">Cell envelope</location>
    </subcellularLocation>
</comment>
<organism evidence="9 10">
    <name type="scientific">Cohnella cellulosilytica</name>
    <dbReference type="NCBI Taxonomy" id="986710"/>
    <lineage>
        <taxon>Bacteria</taxon>
        <taxon>Bacillati</taxon>
        <taxon>Bacillota</taxon>
        <taxon>Bacilli</taxon>
        <taxon>Bacillales</taxon>
        <taxon>Paenibacillaceae</taxon>
        <taxon>Cohnella</taxon>
    </lineage>
</organism>
<evidence type="ECO:0000256" key="6">
    <source>
        <dbReference type="SAM" id="MobiDB-lite"/>
    </source>
</evidence>
<comment type="caution">
    <text evidence="9">The sequence shown here is derived from an EMBL/GenBank/DDBJ whole genome shotgun (WGS) entry which is preliminary data.</text>
</comment>
<gene>
    <name evidence="9" type="ORF">ACFQMJ_12970</name>
</gene>
<keyword evidence="10" id="KW-1185">Reference proteome</keyword>
<dbReference type="PANTHER" id="PTHR30532">
    <property type="entry name" value="IRON III DICITRATE-BINDING PERIPLASMIC PROTEIN"/>
    <property type="match status" value="1"/>
</dbReference>
<feature type="region of interest" description="Disordered" evidence="6">
    <location>
        <begin position="35"/>
        <end position="71"/>
    </location>
</feature>
<evidence type="ECO:0000256" key="1">
    <source>
        <dbReference type="ARBA" id="ARBA00004196"/>
    </source>
</evidence>
<dbReference type="Pfam" id="PF01497">
    <property type="entry name" value="Peripla_BP_2"/>
    <property type="match status" value="1"/>
</dbReference>
<name>A0ABW2FC82_9BACL</name>
<proteinExistence type="inferred from homology"/>
<feature type="signal peptide" evidence="7">
    <location>
        <begin position="1"/>
        <end position="26"/>
    </location>
</feature>
<dbReference type="PROSITE" id="PS51257">
    <property type="entry name" value="PROKAR_LIPOPROTEIN"/>
    <property type="match status" value="1"/>
</dbReference>
<dbReference type="PROSITE" id="PS50983">
    <property type="entry name" value="FE_B12_PBP"/>
    <property type="match status" value="1"/>
</dbReference>
<keyword evidence="3" id="KW-0813">Transport</keyword>
<sequence length="349" mass="37612">MGSKQRNRQGYTAALIVAALTFMLLAACGSNNDKAGNAASTESVGAEQPAPSQEQEAAPPEEETKPDEPTERTLVDPLGHEVVVPAKPQRVLASYLEDYLVALGVVPVAQWSVGGSPMGYLQEELANVQTVPHDLPYEVVTSLEPDLILIGDEALIADGKYDTYSKIAPTYALGQEVNADWRKALLKVGEVLGKDEEAQAVLDSYNQELQSAREKIDAAYDGKRPSTTAIWLVSKTFWMVSDNQSSGDVLYKDLGLAVPELVARISKGEGGIWKSVSMEALTELDADHIFLINSDSASGSEALQDPVWQSIKAVKNGNVHEYPANSSWLYTGIIANRQIVGDVLESLAP</sequence>
<dbReference type="Proteomes" id="UP001596378">
    <property type="component" value="Unassembled WGS sequence"/>
</dbReference>
<keyword evidence="5" id="KW-0175">Coiled coil</keyword>
<evidence type="ECO:0000256" key="2">
    <source>
        <dbReference type="ARBA" id="ARBA00008814"/>
    </source>
</evidence>
<dbReference type="EMBL" id="JBHTAI010000007">
    <property type="protein sequence ID" value="MFC7149443.1"/>
    <property type="molecule type" value="Genomic_DNA"/>
</dbReference>
<keyword evidence="4 7" id="KW-0732">Signal</keyword>
<dbReference type="InterPro" id="IPR002491">
    <property type="entry name" value="ABC_transptr_periplasmic_BD"/>
</dbReference>
<feature type="coiled-coil region" evidence="5">
    <location>
        <begin position="195"/>
        <end position="222"/>
    </location>
</feature>
<dbReference type="RefSeq" id="WP_378051518.1">
    <property type="nucleotide sequence ID" value="NZ_JBHMDN010000034.1"/>
</dbReference>
<feature type="chain" id="PRO_5046675262" evidence="7">
    <location>
        <begin position="27"/>
        <end position="349"/>
    </location>
</feature>
<feature type="compositionally biased region" description="Low complexity" evidence="6">
    <location>
        <begin position="47"/>
        <end position="58"/>
    </location>
</feature>
<dbReference type="Gene3D" id="3.40.50.1980">
    <property type="entry name" value="Nitrogenase molybdenum iron protein domain"/>
    <property type="match status" value="2"/>
</dbReference>
<feature type="domain" description="Fe/B12 periplasmic-binding" evidence="8">
    <location>
        <begin position="88"/>
        <end position="349"/>
    </location>
</feature>
<accession>A0ABW2FC82</accession>
<dbReference type="SUPFAM" id="SSF53807">
    <property type="entry name" value="Helical backbone' metal receptor"/>
    <property type="match status" value="1"/>
</dbReference>
<evidence type="ECO:0000256" key="3">
    <source>
        <dbReference type="ARBA" id="ARBA00022448"/>
    </source>
</evidence>
<evidence type="ECO:0000313" key="10">
    <source>
        <dbReference type="Proteomes" id="UP001596378"/>
    </source>
</evidence>
<evidence type="ECO:0000256" key="7">
    <source>
        <dbReference type="SAM" id="SignalP"/>
    </source>
</evidence>
<comment type="similarity">
    <text evidence="2">Belongs to the bacterial solute-binding protein 8 family.</text>
</comment>
<feature type="compositionally biased region" description="Basic and acidic residues" evidence="6">
    <location>
        <begin position="62"/>
        <end position="71"/>
    </location>
</feature>
<protein>
    <submittedName>
        <fullName evidence="9">ABC transporter substrate-binding protein</fullName>
    </submittedName>
</protein>
<dbReference type="PANTHER" id="PTHR30532:SF1">
    <property type="entry name" value="IRON(3+)-HYDROXAMATE-BINDING PROTEIN FHUD"/>
    <property type="match status" value="1"/>
</dbReference>
<evidence type="ECO:0000259" key="8">
    <source>
        <dbReference type="PROSITE" id="PS50983"/>
    </source>
</evidence>